<keyword evidence="3 5" id="KW-0479">Metal-binding</keyword>
<dbReference type="PANTHER" id="PTHR30632">
    <property type="entry name" value="MOLYBDATE-BINDING PERIPLASMIC PROTEIN"/>
    <property type="match status" value="1"/>
</dbReference>
<accession>A0A345C164</accession>
<keyword evidence="2 5" id="KW-0500">Molybdenum</keyword>
<keyword evidence="4" id="KW-0732">Signal</keyword>
<dbReference type="PROSITE" id="PS51257">
    <property type="entry name" value="PROKAR_LIPOPROTEIN"/>
    <property type="match status" value="1"/>
</dbReference>
<dbReference type="GO" id="GO:0015689">
    <property type="term" value="P:molybdate ion transport"/>
    <property type="evidence" value="ECO:0007669"/>
    <property type="project" value="InterPro"/>
</dbReference>
<name>A0A345C164_9BACI</name>
<dbReference type="Proteomes" id="UP000252100">
    <property type="component" value="Chromosome"/>
</dbReference>
<dbReference type="GO" id="GO:1901359">
    <property type="term" value="F:tungstate binding"/>
    <property type="evidence" value="ECO:0007669"/>
    <property type="project" value="UniProtKB-ARBA"/>
</dbReference>
<gene>
    <name evidence="7" type="primary">modA</name>
    <name evidence="7" type="ORF">DT065_13660</name>
</gene>
<dbReference type="NCBIfam" id="TIGR01256">
    <property type="entry name" value="modA"/>
    <property type="match status" value="1"/>
</dbReference>
<dbReference type="Gene3D" id="3.40.190.10">
    <property type="entry name" value="Periplasmic binding protein-like II"/>
    <property type="match status" value="2"/>
</dbReference>
<dbReference type="AlphaFoldDB" id="A0A345C164"/>
<dbReference type="PIRSF" id="PIRSF004846">
    <property type="entry name" value="ModA"/>
    <property type="match status" value="1"/>
</dbReference>
<dbReference type="GO" id="GO:0030973">
    <property type="term" value="F:molybdate ion binding"/>
    <property type="evidence" value="ECO:0007669"/>
    <property type="project" value="UniProtKB-ARBA"/>
</dbReference>
<sequence length="268" mass="29715">MNKFLPSPRSLRRPKASLYIFIMVFLTACSSTQDDDTIEIHVAAASSMQDALRDLEKEIENDTENIDVVFQFGGSGSLQRQIEQGAPFDIFLSASEADFNALVEANKIKADQSEYLLTNDLALIQPAHTETPISAVEDLQKNNIDTIAIGTSESVPAGAFAKETLENMHVWGELEDKIVQARSVRQVLTYNEENSVDAGFVFVTDAVSSDQVEIVENVDPSLHTDILYSIGIVRDMEHTEEALEVYDYLVSDEAKDVYESYGYGGLEE</sequence>
<evidence type="ECO:0000256" key="3">
    <source>
        <dbReference type="ARBA" id="ARBA00022723"/>
    </source>
</evidence>
<proteinExistence type="inferred from homology"/>
<evidence type="ECO:0000256" key="2">
    <source>
        <dbReference type="ARBA" id="ARBA00022505"/>
    </source>
</evidence>
<dbReference type="InterPro" id="IPR005950">
    <property type="entry name" value="ModA"/>
</dbReference>
<comment type="similarity">
    <text evidence="1">Belongs to the bacterial solute-binding protein ModA family.</text>
</comment>
<feature type="binding site" evidence="5">
    <location>
        <position position="157"/>
    </location>
    <ligand>
        <name>molybdate</name>
        <dbReference type="ChEBI" id="CHEBI:36264"/>
    </ligand>
</feature>
<dbReference type="SUPFAM" id="SSF53850">
    <property type="entry name" value="Periplasmic binding protein-like II"/>
    <property type="match status" value="1"/>
</dbReference>
<dbReference type="OrthoDB" id="9785015at2"/>
<dbReference type="KEGG" id="rue:DT065_13660"/>
<feature type="coiled-coil region" evidence="6">
    <location>
        <begin position="38"/>
        <end position="65"/>
    </location>
</feature>
<evidence type="ECO:0000256" key="1">
    <source>
        <dbReference type="ARBA" id="ARBA00009175"/>
    </source>
</evidence>
<dbReference type="EMBL" id="CP031092">
    <property type="protein sequence ID" value="AXF56945.1"/>
    <property type="molecule type" value="Genomic_DNA"/>
</dbReference>
<dbReference type="RefSeq" id="WP_114374322.1">
    <property type="nucleotide sequence ID" value="NZ_CP031092.1"/>
</dbReference>
<feature type="binding site" evidence="5">
    <location>
        <position position="47"/>
    </location>
    <ligand>
        <name>molybdate</name>
        <dbReference type="ChEBI" id="CHEBI:36264"/>
    </ligand>
</feature>
<dbReference type="PANTHER" id="PTHR30632:SF0">
    <property type="entry name" value="SULFATE-BINDING PROTEIN"/>
    <property type="match status" value="1"/>
</dbReference>
<evidence type="ECO:0000256" key="6">
    <source>
        <dbReference type="SAM" id="Coils"/>
    </source>
</evidence>
<protein>
    <submittedName>
        <fullName evidence="7">Molybdate ABC transporter substrate-binding protein</fullName>
    </submittedName>
</protein>
<dbReference type="Pfam" id="PF13531">
    <property type="entry name" value="SBP_bac_11"/>
    <property type="match status" value="1"/>
</dbReference>
<reference evidence="7 8" key="1">
    <citation type="journal article" date="2018" name="J. Microbiol.">
        <title>Salicibibacter kimchii gen. nov., sp. nov., a moderately halophilic and alkalitolerant bacterium in the family Bacillaceae, isolated from kimchi.</title>
        <authorList>
            <person name="Jang J.Y."/>
            <person name="Oh Y.J."/>
            <person name="Lim S.K."/>
            <person name="Park H.K."/>
            <person name="Lee C."/>
            <person name="Kim J.Y."/>
            <person name="Lee M.A."/>
            <person name="Choi H.J."/>
        </authorList>
    </citation>
    <scope>NUCLEOTIDE SEQUENCE [LARGE SCALE GENOMIC DNA]</scope>
    <source>
        <strain evidence="7 8">NKC1-1</strain>
    </source>
</reference>
<feature type="binding site" evidence="5">
    <location>
        <position position="184"/>
    </location>
    <ligand>
        <name>molybdate</name>
        <dbReference type="ChEBI" id="CHEBI:36264"/>
    </ligand>
</feature>
<evidence type="ECO:0000256" key="5">
    <source>
        <dbReference type="PIRSR" id="PIRSR004846-1"/>
    </source>
</evidence>
<keyword evidence="6" id="KW-0175">Coiled coil</keyword>
<dbReference type="GO" id="GO:0046872">
    <property type="term" value="F:metal ion binding"/>
    <property type="evidence" value="ECO:0007669"/>
    <property type="project" value="UniProtKB-KW"/>
</dbReference>
<keyword evidence="8" id="KW-1185">Reference proteome</keyword>
<dbReference type="FunFam" id="3.40.190.10:FF:000035">
    <property type="entry name" value="Molybdate ABC transporter substrate-binding protein"/>
    <property type="match status" value="1"/>
</dbReference>
<evidence type="ECO:0000313" key="7">
    <source>
        <dbReference type="EMBL" id="AXF56945.1"/>
    </source>
</evidence>
<organism evidence="7 8">
    <name type="scientific">Salicibibacter kimchii</name>
    <dbReference type="NCBI Taxonomy" id="2099786"/>
    <lineage>
        <taxon>Bacteria</taxon>
        <taxon>Bacillati</taxon>
        <taxon>Bacillota</taxon>
        <taxon>Bacilli</taxon>
        <taxon>Bacillales</taxon>
        <taxon>Bacillaceae</taxon>
        <taxon>Salicibibacter</taxon>
    </lineage>
</organism>
<evidence type="ECO:0000256" key="4">
    <source>
        <dbReference type="ARBA" id="ARBA00022729"/>
    </source>
</evidence>
<dbReference type="InterPro" id="IPR050682">
    <property type="entry name" value="ModA/WtpA"/>
</dbReference>
<feature type="binding site" evidence="5">
    <location>
        <position position="75"/>
    </location>
    <ligand>
        <name>molybdate</name>
        <dbReference type="ChEBI" id="CHEBI:36264"/>
    </ligand>
</feature>
<evidence type="ECO:0000313" key="8">
    <source>
        <dbReference type="Proteomes" id="UP000252100"/>
    </source>
</evidence>